<proteinExistence type="predicted"/>
<protein>
    <recommendedName>
        <fullName evidence="2">C2H2-type domain-containing protein</fullName>
    </recommendedName>
</protein>
<dbReference type="AlphaFoldDB" id="A0A1I8EIH8"/>
<organism evidence="1">
    <name type="scientific">Wuchereria bancrofti</name>
    <dbReference type="NCBI Taxonomy" id="6293"/>
    <lineage>
        <taxon>Eukaryota</taxon>
        <taxon>Metazoa</taxon>
        <taxon>Ecdysozoa</taxon>
        <taxon>Nematoda</taxon>
        <taxon>Chromadorea</taxon>
        <taxon>Rhabditida</taxon>
        <taxon>Spirurina</taxon>
        <taxon>Spiruromorpha</taxon>
        <taxon>Filarioidea</taxon>
        <taxon>Onchocercidae</taxon>
        <taxon>Wuchereria</taxon>
    </lineage>
</organism>
<accession>A0A1I8EIH8</accession>
<sequence>MGGSVGNIRICEPGNITNSNGIDPGNIRRHVNQCMRSIRNGNKLRRKDTILKQFTSDTIQFDNGCNELMTFSDNYQPNVLETSMTTEKAPWLSNCSDVLLEQNSIIKTKLSNTKRDRSNDDPFRCPLCDFATIYKGNMKRHLSTCHGLQDDDLKDGCIDKMKYKEVIESRLENGSRNKRSKNLQHFKVTPKLSQMVSDNTPSSSTVTDCNTMKMISEVAIADEALSTFPTISSSFKQFALSLINSSVDNIALEAGKDGSLSEMTEILDLLSSS</sequence>
<dbReference type="Pfam" id="PF13909">
    <property type="entry name" value="zf-H2C2_5"/>
    <property type="match status" value="1"/>
</dbReference>
<dbReference type="SUPFAM" id="SSF57667">
    <property type="entry name" value="beta-beta-alpha zinc fingers"/>
    <property type="match status" value="1"/>
</dbReference>
<dbReference type="WBParaSite" id="maker-PairedContig_2277-snap-gene-0.3-mRNA-1">
    <property type="protein sequence ID" value="maker-PairedContig_2277-snap-gene-0.3-mRNA-1"/>
    <property type="gene ID" value="maker-PairedContig_2277-snap-gene-0.3"/>
</dbReference>
<reference evidence="1" key="1">
    <citation type="submission" date="2016-11" db="UniProtKB">
        <authorList>
            <consortium name="WormBaseParasite"/>
        </authorList>
    </citation>
    <scope>IDENTIFICATION</scope>
    <source>
        <strain evidence="1">pt0022</strain>
    </source>
</reference>
<evidence type="ECO:0008006" key="2">
    <source>
        <dbReference type="Google" id="ProtNLM"/>
    </source>
</evidence>
<dbReference type="Gene3D" id="3.30.160.60">
    <property type="entry name" value="Classic Zinc Finger"/>
    <property type="match status" value="1"/>
</dbReference>
<name>A0A1I8EIH8_WUCBA</name>
<evidence type="ECO:0000313" key="1">
    <source>
        <dbReference type="WBParaSite" id="maker-PairedContig_2277-snap-gene-0.3-mRNA-1"/>
    </source>
</evidence>
<dbReference type="STRING" id="6293.A0A1I8EIH8"/>
<dbReference type="InterPro" id="IPR036236">
    <property type="entry name" value="Znf_C2H2_sf"/>
</dbReference>